<evidence type="ECO:0000313" key="5">
    <source>
        <dbReference type="EMBL" id="NMQ27708.1"/>
    </source>
</evidence>
<feature type="domain" description="SD-repeat containing protein B" evidence="4">
    <location>
        <begin position="565"/>
        <end position="676"/>
    </location>
</feature>
<feature type="domain" description="SD-repeat containing protein B" evidence="4">
    <location>
        <begin position="680"/>
        <end position="811"/>
    </location>
</feature>
<dbReference type="Proteomes" id="UP000749010">
    <property type="component" value="Unassembled WGS sequence"/>
</dbReference>
<dbReference type="EMBL" id="SPMY01000021">
    <property type="protein sequence ID" value="NMQ27708.1"/>
    <property type="molecule type" value="Genomic_DNA"/>
</dbReference>
<sequence length="1030" mass="108179">MPSMTKGTMLSECRGPEETPLVESDRFYNYHLYPVWGVPSYFNVNVASGGLINGMYDAWCLDPVGSISRGTIYPVTVYSSYSAYGSIDGVLPSGQVDLDLDGYYDSLQAVNWIFNNIVEPGNVVLEPSPSSAFTNSYSYNIDGVAGNETFTSGDVQWAIWKVLGAPPAEISAGLGSLIDYDHSGVMAQNIANLAIAEGVAFVPVAGQDIGIILSPGGNNPSHQPTIIEVKTAGIGDTVFADCNLNNAYDIGEGINGVTVKLLADTDGDGDFEVVATTVTGDNPNTANVVETGYYFFGPLLAGPTYDSTGGPGSGITYQVMVDTSTLPQNGAGWTNVVDPDGGNDSMSTETLTPGEVNLAQDFGYRSPNYAPVCITYDFSGNSSTDGLDGNSRVYTDAGSGVSVTATAWSRQDSNGNWAEAYLGAYGGGNGVTDTSEGSGSGNRHTVDNVGGRDNYVVYQFSQSVIVDRAYLGYVVDDSDISVWIGSSAIPINNVNDALLASMTSYESNNASNGSSRWADFNSGDVSGNVLIIAASVEDKTPDDEFKIEKLKVCTAVNCEPEQPKASIGDRVWLDSNGDGLQGSDEAGVAGVTVKLLNKTGGEIGSTTTDSNGYYLFSNLTPDDYAIKVVKPVGYTFTTKDAGNNDAKDSDVDTGSGQTVSTQLTAGENDLSWDAGLFKKASVGDKVWDDMNHNNIQDSSEPGIGGIKVKLLDAVTGATVASTTTNSSGNYLFSNINPGTYVLEFDKGNVQYYQYKQWNNMSNWKWAVQDTGSNDAVDSDVAGDATAKTNVSKTMAFSLVSGQNDMTRDAGITPIVIDLDGNGIQTVSRANSTGTFDLFGNGNAVQSGWISGGEGFLAVDKNGNGQIDDISELFGGTAKGAGFAQLASYDSNGDGLVDAADSDFVNLLIWRDVNGNHQSDVGELMTLAETGVAALNVDFSELPFLDREGNLHFERSSATMADGRTVDMTDVYFNVAADDAAAAGVVLPGLADLWHEGWSVGGDSDIYFDAAANDGAAAAEVPVSDPGWMFA</sequence>
<dbReference type="SUPFAM" id="SSF117074">
    <property type="entry name" value="Hypothetical protein PA1324"/>
    <property type="match status" value="2"/>
</dbReference>
<dbReference type="Gene3D" id="2.60.40.10">
    <property type="entry name" value="Immunoglobulins"/>
    <property type="match status" value="3"/>
</dbReference>
<keyword evidence="3" id="KW-0732">Signal</keyword>
<gene>
    <name evidence="5" type="ORF">E4Q23_08035</name>
</gene>
<dbReference type="InterPro" id="IPR013783">
    <property type="entry name" value="Ig-like_fold"/>
</dbReference>
<dbReference type="PANTHER" id="PTHR23303:SF15">
    <property type="entry name" value="COLOSSIN-A"/>
    <property type="match status" value="1"/>
</dbReference>
<dbReference type="InterPro" id="IPR051417">
    <property type="entry name" value="SDr/BOS_complex"/>
</dbReference>
<name>A0ABX1TYF5_9PROT</name>
<evidence type="ECO:0000256" key="2">
    <source>
        <dbReference type="ARBA" id="ARBA00022525"/>
    </source>
</evidence>
<protein>
    <recommendedName>
        <fullName evidence="4">SD-repeat containing protein B domain-containing protein</fullName>
    </recommendedName>
</protein>
<accession>A0ABX1TYF5</accession>
<evidence type="ECO:0000259" key="4">
    <source>
        <dbReference type="Pfam" id="PF17210"/>
    </source>
</evidence>
<organism evidence="5 6">
    <name type="scientific">Candidatus Accumulibacter phosphatis</name>
    <dbReference type="NCBI Taxonomy" id="327160"/>
    <lineage>
        <taxon>Bacteria</taxon>
        <taxon>Pseudomonadati</taxon>
        <taxon>Pseudomonadota</taxon>
        <taxon>Betaproteobacteria</taxon>
        <taxon>Candidatus Accumulibacter</taxon>
    </lineage>
</organism>
<dbReference type="Pfam" id="PF17210">
    <property type="entry name" value="SdrD_B"/>
    <property type="match status" value="2"/>
</dbReference>
<evidence type="ECO:0000313" key="6">
    <source>
        <dbReference type="Proteomes" id="UP000749010"/>
    </source>
</evidence>
<keyword evidence="6" id="KW-1185">Reference proteome</keyword>
<dbReference type="PANTHER" id="PTHR23303">
    <property type="entry name" value="CARBOXYPEPTIDASE REGULATORY REGION-CONTAINING"/>
    <property type="match status" value="1"/>
</dbReference>
<comment type="caution">
    <text evidence="5">The sequence shown here is derived from an EMBL/GenBank/DDBJ whole genome shotgun (WGS) entry which is preliminary data.</text>
</comment>
<comment type="subcellular location">
    <subcellularLocation>
        <location evidence="1">Secreted</location>
    </subcellularLocation>
</comment>
<evidence type="ECO:0000256" key="1">
    <source>
        <dbReference type="ARBA" id="ARBA00004613"/>
    </source>
</evidence>
<proteinExistence type="predicted"/>
<reference evidence="5 6" key="1">
    <citation type="submission" date="2019-03" db="EMBL/GenBank/DDBJ databases">
        <title>Metabolic reconstructions from genomes of highly enriched 'Candidatus Accumulibacter' and 'Candidatus Competibacter' bioreactor populations.</title>
        <authorList>
            <person name="Annavajhala M.K."/>
            <person name="Welles L."/>
            <person name="Abbas B."/>
            <person name="Sorokin D."/>
            <person name="Park H."/>
            <person name="Van Loosdrecht M."/>
            <person name="Chandran K."/>
        </authorList>
    </citation>
    <scope>NUCLEOTIDE SEQUENCE [LARGE SCALE GENOMIC DNA]</scope>
    <source>
        <strain evidence="5 6">SBR_S</strain>
    </source>
</reference>
<dbReference type="InterPro" id="IPR033764">
    <property type="entry name" value="Sdr_B"/>
</dbReference>
<evidence type="ECO:0000256" key="3">
    <source>
        <dbReference type="ARBA" id="ARBA00022729"/>
    </source>
</evidence>
<keyword evidence="2" id="KW-0964">Secreted</keyword>